<protein>
    <recommendedName>
        <fullName evidence="2">TNT domain-containing protein</fullName>
    </recommendedName>
</protein>
<dbReference type="Proteomes" id="UP000198228">
    <property type="component" value="Chromosome I"/>
</dbReference>
<dbReference type="RefSeq" id="WP_157745756.1">
    <property type="nucleotide sequence ID" value="NZ_LT607410.1"/>
</dbReference>
<dbReference type="InterPro" id="IPR053024">
    <property type="entry name" value="Fungal_surface_NADase"/>
</dbReference>
<dbReference type="GO" id="GO:0050135">
    <property type="term" value="F:NADP+ nucleosidase activity"/>
    <property type="evidence" value="ECO:0007669"/>
    <property type="project" value="InterPro"/>
</dbReference>
<dbReference type="Pfam" id="PF14021">
    <property type="entry name" value="TNT"/>
    <property type="match status" value="1"/>
</dbReference>
<evidence type="ECO:0000313" key="3">
    <source>
        <dbReference type="EMBL" id="SCE71211.1"/>
    </source>
</evidence>
<feature type="domain" description="TNT" evidence="2">
    <location>
        <begin position="84"/>
        <end position="196"/>
    </location>
</feature>
<accession>A0A1C4UHX2</accession>
<dbReference type="InterPro" id="IPR025331">
    <property type="entry name" value="TNT"/>
</dbReference>
<organism evidence="3 4">
    <name type="scientific">Micromonospora purpureochromogenes</name>
    <dbReference type="NCBI Taxonomy" id="47872"/>
    <lineage>
        <taxon>Bacteria</taxon>
        <taxon>Bacillati</taxon>
        <taxon>Actinomycetota</taxon>
        <taxon>Actinomycetes</taxon>
        <taxon>Micromonosporales</taxon>
        <taxon>Micromonosporaceae</taxon>
        <taxon>Micromonospora</taxon>
    </lineage>
</organism>
<proteinExistence type="predicted"/>
<dbReference type="PANTHER" id="PTHR42059">
    <property type="entry name" value="TNT DOMAIN-CONTAINING PROTEIN"/>
    <property type="match status" value="1"/>
</dbReference>
<sequence length="225" mass="23661">MDRRRWLLALLSGAALILFPGPADQAAGTSPLGPLLAGYQRFGGLTESRFLARYTTDTPAEYVFPPVNGFVVAPDGTPLKTRQTLLAGYRLDRFGFAGGAFLAPLGTPVSARSLAPQSLDTPPLPAPRPALPSAAPLANYHTYCVLKPFDVDSGPTAPWFAQPGLGTQFQLNPAYLPQAGANLTVQWLVDHQFLVEESLAGGVCVTDGVPRRGGTGGGIAAVHVR</sequence>
<feature type="chain" id="PRO_5008704815" description="TNT domain-containing protein" evidence="1">
    <location>
        <begin position="26"/>
        <end position="225"/>
    </location>
</feature>
<dbReference type="PANTHER" id="PTHR42059:SF1">
    <property type="entry name" value="TNT DOMAIN-CONTAINING PROTEIN"/>
    <property type="match status" value="1"/>
</dbReference>
<dbReference type="AlphaFoldDB" id="A0A1C4UHX2"/>
<dbReference type="EMBL" id="LT607410">
    <property type="protein sequence ID" value="SCE71211.1"/>
    <property type="molecule type" value="Genomic_DNA"/>
</dbReference>
<evidence type="ECO:0000259" key="2">
    <source>
        <dbReference type="Pfam" id="PF14021"/>
    </source>
</evidence>
<gene>
    <name evidence="3" type="ORF">GA0074696_0379</name>
</gene>
<feature type="signal peptide" evidence="1">
    <location>
        <begin position="1"/>
        <end position="25"/>
    </location>
</feature>
<evidence type="ECO:0000313" key="4">
    <source>
        <dbReference type="Proteomes" id="UP000198228"/>
    </source>
</evidence>
<name>A0A1C4UHX2_9ACTN</name>
<keyword evidence="1" id="KW-0732">Signal</keyword>
<evidence type="ECO:0000256" key="1">
    <source>
        <dbReference type="SAM" id="SignalP"/>
    </source>
</evidence>
<reference evidence="3 4" key="1">
    <citation type="submission" date="2016-06" db="EMBL/GenBank/DDBJ databases">
        <authorList>
            <person name="Kjaerup R.B."/>
            <person name="Dalgaard T.S."/>
            <person name="Juul-Madsen H.R."/>
        </authorList>
    </citation>
    <scope>NUCLEOTIDE SEQUENCE [LARGE SCALE GENOMIC DNA]</scope>
    <source>
        <strain evidence="3 4">DSM 43821</strain>
    </source>
</reference>